<comment type="subunit">
    <text evidence="7">Part of the 50S ribosomal subunit.</text>
</comment>
<dbReference type="GO" id="GO:0003735">
    <property type="term" value="F:structural constituent of ribosome"/>
    <property type="evidence" value="ECO:0007669"/>
    <property type="project" value="InterPro"/>
</dbReference>
<dbReference type="EMBL" id="NDWU01000019">
    <property type="protein sequence ID" value="PUA31370.1"/>
    <property type="molecule type" value="Genomic_DNA"/>
</dbReference>
<evidence type="ECO:0000256" key="1">
    <source>
        <dbReference type="ARBA" id="ARBA00007320"/>
    </source>
</evidence>
<dbReference type="PANTHER" id="PTHR11721">
    <property type="entry name" value="60S RIBOSOMAL PROTEIN L27A"/>
    <property type="match status" value="1"/>
</dbReference>
<evidence type="ECO:0000256" key="4">
    <source>
        <dbReference type="ARBA" id="ARBA00022980"/>
    </source>
</evidence>
<proteinExistence type="inferred from homology"/>
<evidence type="ECO:0000256" key="2">
    <source>
        <dbReference type="ARBA" id="ARBA00022730"/>
    </source>
</evidence>
<dbReference type="SUPFAM" id="SSF52080">
    <property type="entry name" value="Ribosomal proteins L15p and L18e"/>
    <property type="match status" value="1"/>
</dbReference>
<dbReference type="GO" id="GO:0019843">
    <property type="term" value="F:rRNA binding"/>
    <property type="evidence" value="ECO:0007669"/>
    <property type="project" value="UniProtKB-UniRule"/>
</dbReference>
<dbReference type="Proteomes" id="UP000244066">
    <property type="component" value="Unassembled WGS sequence"/>
</dbReference>
<dbReference type="FunFam" id="4.10.990.10:FF:000001">
    <property type="entry name" value="50S ribosomal protein L15"/>
    <property type="match status" value="1"/>
</dbReference>
<comment type="similarity">
    <text evidence="1 7">Belongs to the universal ribosomal protein uL15 family.</text>
</comment>
<dbReference type="Gene3D" id="3.100.10.10">
    <property type="match status" value="1"/>
</dbReference>
<dbReference type="AlphaFoldDB" id="A0A2R7Y1E6"/>
<dbReference type="Pfam" id="PF00828">
    <property type="entry name" value="Ribosomal_L27A"/>
    <property type="match status" value="1"/>
</dbReference>
<comment type="caution">
    <text evidence="9">The sequence shown here is derived from an EMBL/GenBank/DDBJ whole genome shotgun (WGS) entry which is preliminary data.</text>
</comment>
<evidence type="ECO:0000313" key="9">
    <source>
        <dbReference type="EMBL" id="PUA31370.1"/>
    </source>
</evidence>
<sequence>MPTRLRKIRKLRGSRTCGWGQIGQHRKKGSKGGRGMAGSHKHKWTWVLRYAPDYFGKHGFFRPNRKVYRSINLNQLSELAEAIEKDKNAQRVGDMLLINLKSLGIEKVLAGGKVHKPLLVVAERWTERASKKISDAGGKIIKPEELTTLVG</sequence>
<dbReference type="InterPro" id="IPR036227">
    <property type="entry name" value="Ribosomal_uL15/eL18_sf"/>
</dbReference>
<dbReference type="InterPro" id="IPR021131">
    <property type="entry name" value="Ribosomal_uL15/eL18"/>
</dbReference>
<gene>
    <name evidence="7" type="primary">rpl15</name>
    <name evidence="9" type="ORF">B9J98_06615</name>
</gene>
<keyword evidence="3 7" id="KW-0694">RNA-binding</keyword>
<evidence type="ECO:0000259" key="8">
    <source>
        <dbReference type="Pfam" id="PF00828"/>
    </source>
</evidence>
<comment type="function">
    <text evidence="7">Binds to the 23S rRNA.</text>
</comment>
<evidence type="ECO:0000256" key="7">
    <source>
        <dbReference type="HAMAP-Rule" id="MF_01341"/>
    </source>
</evidence>
<evidence type="ECO:0000256" key="5">
    <source>
        <dbReference type="ARBA" id="ARBA00023274"/>
    </source>
</evidence>
<reference evidence="9 10" key="1">
    <citation type="submission" date="2017-04" db="EMBL/GenBank/DDBJ databases">
        <title>Draft Aigarchaeota genome from a New Zealand hot spring.</title>
        <authorList>
            <person name="Reysenbach A.-L."/>
            <person name="Donaho J.A."/>
            <person name="Gerhart J."/>
            <person name="Kelley J.F."/>
            <person name="Kouba K."/>
            <person name="Podar M."/>
            <person name="Stott M."/>
        </authorList>
    </citation>
    <scope>NUCLEOTIDE SEQUENCE [LARGE SCALE GENOMIC DNA]</scope>
    <source>
        <strain evidence="9">NZ13_MG1</strain>
    </source>
</reference>
<dbReference type="HAMAP" id="MF_01341">
    <property type="entry name" value="Ribosomal_uL15"/>
    <property type="match status" value="1"/>
</dbReference>
<dbReference type="InterPro" id="IPR027386">
    <property type="entry name" value="Rbsml_uL15_N"/>
</dbReference>
<dbReference type="PANTHER" id="PTHR11721:SF3">
    <property type="entry name" value="LARGE RIBOSOMAL SUBUNIT PROTEIN UL15"/>
    <property type="match status" value="1"/>
</dbReference>
<dbReference type="GO" id="GO:0006412">
    <property type="term" value="P:translation"/>
    <property type="evidence" value="ECO:0007669"/>
    <property type="project" value="UniProtKB-UniRule"/>
</dbReference>
<dbReference type="Gene3D" id="4.10.990.10">
    <property type="match status" value="1"/>
</dbReference>
<keyword evidence="4 7" id="KW-0689">Ribosomal protein</keyword>
<evidence type="ECO:0000313" key="10">
    <source>
        <dbReference type="Proteomes" id="UP000244066"/>
    </source>
</evidence>
<accession>A0A2R7Y1E6</accession>
<evidence type="ECO:0000256" key="6">
    <source>
        <dbReference type="ARBA" id="ARBA00035200"/>
    </source>
</evidence>
<dbReference type="InterPro" id="IPR030878">
    <property type="entry name" value="Ribosomal_uL15"/>
</dbReference>
<organism evidence="9 10">
    <name type="scientific">Candidatus Terraquivivens tikiterensis</name>
    <dbReference type="NCBI Taxonomy" id="1980982"/>
    <lineage>
        <taxon>Archaea</taxon>
        <taxon>Nitrososphaerota</taxon>
        <taxon>Candidatus Wolframiiraptoraceae</taxon>
        <taxon>Candidatus Terraquivivens</taxon>
    </lineage>
</organism>
<evidence type="ECO:0000256" key="3">
    <source>
        <dbReference type="ARBA" id="ARBA00022884"/>
    </source>
</evidence>
<dbReference type="GO" id="GO:0022625">
    <property type="term" value="C:cytosolic large ribosomal subunit"/>
    <property type="evidence" value="ECO:0007669"/>
    <property type="project" value="TreeGrafter"/>
</dbReference>
<keyword evidence="2 7" id="KW-0699">rRNA-binding</keyword>
<keyword evidence="5 7" id="KW-0687">Ribonucleoprotein</keyword>
<feature type="domain" description="Large ribosomal subunit protein uL15/eL18" evidence="8">
    <location>
        <begin position="71"/>
        <end position="140"/>
    </location>
</feature>
<protein>
    <recommendedName>
        <fullName evidence="6 7">Large ribosomal subunit protein uL15</fullName>
    </recommendedName>
</protein>
<name>A0A2R7Y1E6_9ARCH</name>